<reference evidence="1" key="1">
    <citation type="submission" date="2020-11" db="EMBL/GenBank/DDBJ databases">
        <title>Gallibacterium anatis 1637, full genome, WGS.</title>
        <authorList>
            <person name="Laishevtcev A.I."/>
            <person name="Yakimova E.A."/>
            <person name="Petkovich D."/>
            <person name="Stepanova T.V."/>
            <person name="Kalendr R.S."/>
            <person name="Rubalsky E.O."/>
            <person name="Zulkarneev E.R."/>
            <person name="Aleshkin A.V."/>
        </authorList>
    </citation>
    <scope>NUCLEOTIDE SEQUENCE</scope>
    <source>
        <strain evidence="1">1637</strain>
    </source>
</reference>
<dbReference type="EMBL" id="JADION010000014">
    <property type="protein sequence ID" value="MBF4102537.1"/>
    <property type="molecule type" value="Genomic_DNA"/>
</dbReference>
<dbReference type="AlphaFoldDB" id="A0A930URB1"/>
<sequence>MARSRSGKDCFRFVLLSGRKMSETQPHDSDISGALWLTIDEFQHYIQQPGNAARNPLVWQALQGLSCRKTFSIIGSTKF</sequence>
<gene>
    <name evidence="1" type="ORF">INT80_06020</name>
</gene>
<organism evidence="1">
    <name type="scientific">Gallibacterium anatis</name>
    <dbReference type="NCBI Taxonomy" id="750"/>
    <lineage>
        <taxon>Bacteria</taxon>
        <taxon>Pseudomonadati</taxon>
        <taxon>Pseudomonadota</taxon>
        <taxon>Gammaproteobacteria</taxon>
        <taxon>Pasteurellales</taxon>
        <taxon>Pasteurellaceae</taxon>
        <taxon>Gallibacterium</taxon>
    </lineage>
</organism>
<comment type="caution">
    <text evidence="1">The sequence shown here is derived from an EMBL/GenBank/DDBJ whole genome shotgun (WGS) entry which is preliminary data.</text>
</comment>
<protein>
    <submittedName>
        <fullName evidence="1">Uncharacterized protein</fullName>
    </submittedName>
</protein>
<name>A0A930URB1_9PAST</name>
<accession>A0A930URB1</accession>
<proteinExistence type="predicted"/>
<evidence type="ECO:0000313" key="1">
    <source>
        <dbReference type="EMBL" id="MBF4102537.1"/>
    </source>
</evidence>